<protein>
    <submittedName>
        <fullName evidence="4">Hypothetical oxidoreductase yuxG</fullName>
    </submittedName>
</protein>
<dbReference type="InterPro" id="IPR036409">
    <property type="entry name" value="Aldolase_II/adducin_N_sf"/>
</dbReference>
<evidence type="ECO:0000256" key="2">
    <source>
        <dbReference type="ARBA" id="ARBA00023002"/>
    </source>
</evidence>
<dbReference type="Proteomes" id="UP000007058">
    <property type="component" value="Chromosome"/>
</dbReference>
<name>Q2WAP0_PARM1</name>
<dbReference type="OrthoDB" id="9774430at2"/>
<dbReference type="InterPro" id="IPR002347">
    <property type="entry name" value="SDR_fam"/>
</dbReference>
<sequence length="679" mass="72137">MKSLWSDADAESFVTRYAPEGVNRDLALRVYTTRLLGGDPRLVLHGGGNTSCKTTVTDLLGETVEVLCVKGSGWDMGDIEPAGLPAVRLAPLLKLRRLDSLSDEDMVDYQRGNLMNSASPNPSVETLLHGFLPHKFIDHTHSTAVLSLVDQPDGEALAREVYGTRMGYVPYIMPGFALAKKAAEIYEQDPTVEGLILVKHGIFTFADNARTAYELMIEMVTLAEQRLEKGRKPLVAATGLPKDPAPLAEVAPILRGLLANGPKRRILDFRTSNAIRAYVDGAEIGRYSQQGVVTPDHTIRTKNWPVVLPAPEAGKTAEWAEAAQAAIESFEAKYHAYFSRNNQRLGNIKTELDPKPCVALVPGLGLFGIGASAKDAAIAADIAVNTVESITDAEAIGRFEPVGEADLFDLEYWSLEQAKLGKAAEKPLARQVVVVTGGGSGIGAATAKAFAKEGAEVAVLDRDADAAAKAAKACGGKALGIACDVTDPASVRAAFDRVAERFGGVDVVVSNAGAAWQGAVGEVDDSTLRASFELNFFGHQAVAQNAVRVFKAQGTGGALLFNASKQAVNPGKNFGPYGLPKAATLFLMKQYALDHGKDGIRSNAVNADRIRSGLLTDDMIKSRSSARGLSEQDYMGGNLLGREVTAEDVADAFVWLAKASKVTACTVTVDGGNIEASLR</sequence>
<reference evidence="4 5" key="1">
    <citation type="journal article" date="2005" name="DNA Res.">
        <title>Complete genome sequence of the facultative anaerobic magnetotactic bacterium Magnetospirillum sp. strain AMB-1.</title>
        <authorList>
            <person name="Matsunaga T."/>
            <person name="Okamura Y."/>
            <person name="Fukuda Y."/>
            <person name="Wahyudi A.T."/>
            <person name="Murase Y."/>
            <person name="Takeyama H."/>
        </authorList>
    </citation>
    <scope>NUCLEOTIDE SEQUENCE [LARGE SCALE GENOMIC DNA]</scope>
    <source>
        <strain evidence="5">ATCC 700264 / AMB-1</strain>
    </source>
</reference>
<evidence type="ECO:0000259" key="3">
    <source>
        <dbReference type="SMART" id="SM01007"/>
    </source>
</evidence>
<feature type="domain" description="Class II aldolase/adducin N-terminal" evidence="3">
    <location>
        <begin position="28"/>
        <end position="227"/>
    </location>
</feature>
<evidence type="ECO:0000313" key="5">
    <source>
        <dbReference type="Proteomes" id="UP000007058"/>
    </source>
</evidence>
<dbReference type="Gene3D" id="3.40.50.720">
    <property type="entry name" value="NAD(P)-binding Rossmann-like Domain"/>
    <property type="match status" value="1"/>
</dbReference>
<dbReference type="EMBL" id="AP007255">
    <property type="protein sequence ID" value="BAE49085.1"/>
    <property type="molecule type" value="Genomic_DNA"/>
</dbReference>
<dbReference type="HOGENOM" id="CLU_024866_0_0_5"/>
<organism evidence="4 5">
    <name type="scientific">Paramagnetospirillum magneticum (strain ATCC 700264 / AMB-1)</name>
    <name type="common">Magnetospirillum magneticum</name>
    <dbReference type="NCBI Taxonomy" id="342108"/>
    <lineage>
        <taxon>Bacteria</taxon>
        <taxon>Pseudomonadati</taxon>
        <taxon>Pseudomonadota</taxon>
        <taxon>Alphaproteobacteria</taxon>
        <taxon>Rhodospirillales</taxon>
        <taxon>Magnetospirillaceae</taxon>
        <taxon>Paramagnetospirillum</taxon>
    </lineage>
</organism>
<dbReference type="PRINTS" id="PR00081">
    <property type="entry name" value="GDHRDH"/>
</dbReference>
<dbReference type="NCBIfam" id="NF006192">
    <property type="entry name" value="PRK08324.1-6"/>
    <property type="match status" value="1"/>
</dbReference>
<dbReference type="RefSeq" id="WP_011382728.1">
    <property type="nucleotide sequence ID" value="NC_007626.1"/>
</dbReference>
<dbReference type="SMART" id="SM01007">
    <property type="entry name" value="Aldolase_II"/>
    <property type="match status" value="1"/>
</dbReference>
<dbReference type="GO" id="GO:0016491">
    <property type="term" value="F:oxidoreductase activity"/>
    <property type="evidence" value="ECO:0007669"/>
    <property type="project" value="UniProtKB-KW"/>
</dbReference>
<accession>Q2WAP0</accession>
<dbReference type="PANTHER" id="PTHR43669">
    <property type="entry name" value="5-KETO-D-GLUCONATE 5-REDUCTASE"/>
    <property type="match status" value="1"/>
</dbReference>
<dbReference type="SUPFAM" id="SSF53639">
    <property type="entry name" value="AraD/HMP-PK domain-like"/>
    <property type="match status" value="1"/>
</dbReference>
<evidence type="ECO:0000256" key="1">
    <source>
        <dbReference type="ARBA" id="ARBA00006484"/>
    </source>
</evidence>
<dbReference type="InterPro" id="IPR001303">
    <property type="entry name" value="Aldolase_II/adducin_N"/>
</dbReference>
<dbReference type="Pfam" id="PF00596">
    <property type="entry name" value="Aldolase_II"/>
    <property type="match status" value="1"/>
</dbReference>
<dbReference type="STRING" id="342108.amb0281"/>
<keyword evidence="5" id="KW-1185">Reference proteome</keyword>
<dbReference type="PANTHER" id="PTHR43669:SF3">
    <property type="entry name" value="ALCOHOL DEHYDROGENASE, PUTATIVE (AFU_ORTHOLOGUE AFUA_3G03445)-RELATED"/>
    <property type="match status" value="1"/>
</dbReference>
<gene>
    <name evidence="4" type="ordered locus">amb0281</name>
</gene>
<dbReference type="SUPFAM" id="SSF51735">
    <property type="entry name" value="NAD(P)-binding Rossmann-fold domains"/>
    <property type="match status" value="1"/>
</dbReference>
<dbReference type="FunFam" id="3.40.50.720:FF:000084">
    <property type="entry name" value="Short-chain dehydrogenase reductase"/>
    <property type="match status" value="1"/>
</dbReference>
<dbReference type="InterPro" id="IPR036291">
    <property type="entry name" value="NAD(P)-bd_dom_sf"/>
</dbReference>
<dbReference type="AlphaFoldDB" id="Q2WAP0"/>
<evidence type="ECO:0000313" key="4">
    <source>
        <dbReference type="EMBL" id="BAE49085.1"/>
    </source>
</evidence>
<dbReference type="Pfam" id="PF13561">
    <property type="entry name" value="adh_short_C2"/>
    <property type="match status" value="1"/>
</dbReference>
<keyword evidence="2" id="KW-0560">Oxidoreductase</keyword>
<comment type="similarity">
    <text evidence="1">Belongs to the short-chain dehydrogenases/reductases (SDR) family.</text>
</comment>
<dbReference type="Gene3D" id="3.40.225.10">
    <property type="entry name" value="Class II aldolase/adducin N-terminal domain"/>
    <property type="match status" value="1"/>
</dbReference>
<proteinExistence type="inferred from homology"/>
<dbReference type="KEGG" id="mag:amb0281"/>